<dbReference type="Proteomes" id="UP001150217">
    <property type="component" value="Unassembled WGS sequence"/>
</dbReference>
<dbReference type="EMBL" id="JANVFT010000076">
    <property type="protein sequence ID" value="KAJ4474772.1"/>
    <property type="molecule type" value="Genomic_DNA"/>
</dbReference>
<name>A0ABQ8V534_9AGAR</name>
<dbReference type="PRINTS" id="PR00412">
    <property type="entry name" value="EPOXHYDRLASE"/>
</dbReference>
<evidence type="ECO:0000313" key="4">
    <source>
        <dbReference type="EMBL" id="KAJ4474772.1"/>
    </source>
</evidence>
<evidence type="ECO:0000256" key="1">
    <source>
        <dbReference type="ARBA" id="ARBA00022801"/>
    </source>
</evidence>
<proteinExistence type="inferred from homology"/>
<comment type="similarity">
    <text evidence="2">Belongs to the AB hydrolase superfamily. Epoxide hydrolase family.</text>
</comment>
<sequence length="419" mass="46368">MSLVSAFPRISRRTIMATTVNGNIPLPPAITSNSIRVRDLDVHFLQALPPPNPSIPQPPLVILLHGFPELAYSWRKVMVPLSEAGYNVVALDQRGYGRTVMLDSSGTPSGPINFSNDLAPFRMFNLVTDIVSFVSVMGYQSVAAVVGHDFGSMVAGYCALIRPDLFRSLVVMSAPFPGAPPFHSSLSSRTGSSLVGPTASLFTKQLAELNPSRKHYTMYFSTPNANPDMLQPPQGLRNFLSDYFYAKSADWPGNNPHPLPSASALNLATVPHYYIMLLEHSMPMAVMDAASEGTRPLQEWLPDEDLSFYISEYSRTGFQGGLNWYRCMTDAKWTADMQAFTGKRVTVSAMFLSGDKDWGVYQSPGSLERMKDYVCESMDKEDVVLLPNTGHWVQQEQSEAVVNHLLRFLAKAKMIMIPI</sequence>
<accession>A0ABQ8V534</accession>
<dbReference type="Pfam" id="PF00561">
    <property type="entry name" value="Abhydrolase_1"/>
    <property type="match status" value="1"/>
</dbReference>
<evidence type="ECO:0000313" key="5">
    <source>
        <dbReference type="Proteomes" id="UP001150217"/>
    </source>
</evidence>
<dbReference type="Gene3D" id="3.40.50.1820">
    <property type="entry name" value="alpha/beta hydrolase"/>
    <property type="match status" value="1"/>
</dbReference>
<comment type="caution">
    <text evidence="4">The sequence shown here is derived from an EMBL/GenBank/DDBJ whole genome shotgun (WGS) entry which is preliminary data.</text>
</comment>
<evidence type="ECO:0000259" key="3">
    <source>
        <dbReference type="Pfam" id="PF00561"/>
    </source>
</evidence>
<feature type="domain" description="AB hydrolase-1" evidence="3">
    <location>
        <begin position="59"/>
        <end position="177"/>
    </location>
</feature>
<dbReference type="InterPro" id="IPR000639">
    <property type="entry name" value="Epox_hydrolase-like"/>
</dbReference>
<dbReference type="InterPro" id="IPR000073">
    <property type="entry name" value="AB_hydrolase_1"/>
</dbReference>
<dbReference type="SUPFAM" id="SSF53474">
    <property type="entry name" value="alpha/beta-Hydrolases"/>
    <property type="match status" value="1"/>
</dbReference>
<gene>
    <name evidence="4" type="ORF">C8R41DRAFT_847614</name>
</gene>
<organism evidence="4 5">
    <name type="scientific">Lentinula lateritia</name>
    <dbReference type="NCBI Taxonomy" id="40482"/>
    <lineage>
        <taxon>Eukaryota</taxon>
        <taxon>Fungi</taxon>
        <taxon>Dikarya</taxon>
        <taxon>Basidiomycota</taxon>
        <taxon>Agaricomycotina</taxon>
        <taxon>Agaricomycetes</taxon>
        <taxon>Agaricomycetidae</taxon>
        <taxon>Agaricales</taxon>
        <taxon>Marasmiineae</taxon>
        <taxon>Omphalotaceae</taxon>
        <taxon>Lentinula</taxon>
    </lineage>
</organism>
<dbReference type="InterPro" id="IPR029058">
    <property type="entry name" value="AB_hydrolase_fold"/>
</dbReference>
<keyword evidence="1" id="KW-0378">Hydrolase</keyword>
<keyword evidence="5" id="KW-1185">Reference proteome</keyword>
<evidence type="ECO:0000256" key="2">
    <source>
        <dbReference type="ARBA" id="ARBA00038334"/>
    </source>
</evidence>
<dbReference type="PANTHER" id="PTHR43329">
    <property type="entry name" value="EPOXIDE HYDROLASE"/>
    <property type="match status" value="1"/>
</dbReference>
<protein>
    <submittedName>
        <fullName evidence="4">Alpha/beta-hydrolase</fullName>
    </submittedName>
</protein>
<reference evidence="4" key="1">
    <citation type="submission" date="2022-08" db="EMBL/GenBank/DDBJ databases">
        <title>A Global Phylogenomic Analysis of the Shiitake Genus Lentinula.</title>
        <authorList>
            <consortium name="DOE Joint Genome Institute"/>
            <person name="Sierra-Patev S."/>
            <person name="Min B."/>
            <person name="Naranjo-Ortiz M."/>
            <person name="Looney B."/>
            <person name="Konkel Z."/>
            <person name="Slot J.C."/>
            <person name="Sakamoto Y."/>
            <person name="Steenwyk J.L."/>
            <person name="Rokas A."/>
            <person name="Carro J."/>
            <person name="Camarero S."/>
            <person name="Ferreira P."/>
            <person name="Molpeceres G."/>
            <person name="Ruiz-Duenas F.J."/>
            <person name="Serrano A."/>
            <person name="Henrissat B."/>
            <person name="Drula E."/>
            <person name="Hughes K.W."/>
            <person name="Mata J.L."/>
            <person name="Ishikawa N.K."/>
            <person name="Vargas-Isla R."/>
            <person name="Ushijima S."/>
            <person name="Smith C.A."/>
            <person name="Ahrendt S."/>
            <person name="Andreopoulos W."/>
            <person name="He G."/>
            <person name="Labutti K."/>
            <person name="Lipzen A."/>
            <person name="Ng V."/>
            <person name="Riley R."/>
            <person name="Sandor L."/>
            <person name="Barry K."/>
            <person name="Martinez A.T."/>
            <person name="Xiao Y."/>
            <person name="Gibbons J.G."/>
            <person name="Terashima K."/>
            <person name="Grigoriev I.V."/>
            <person name="Hibbett D.S."/>
        </authorList>
    </citation>
    <scope>NUCLEOTIDE SEQUENCE</scope>
    <source>
        <strain evidence="4">RHP3577 ss4</strain>
    </source>
</reference>